<reference evidence="9 10" key="1">
    <citation type="journal article" date="2004" name="Science">
        <title>The genome of the diatom Thalassiosira pseudonana: ecology, evolution, and metabolism.</title>
        <authorList>
            <person name="Armbrust E.V."/>
            <person name="Berges J.A."/>
            <person name="Bowler C."/>
            <person name="Green B.R."/>
            <person name="Martinez D."/>
            <person name="Putnam N.H."/>
            <person name="Zhou S."/>
            <person name="Allen A.E."/>
            <person name="Apt K.E."/>
            <person name="Bechner M."/>
            <person name="Brzezinski M.A."/>
            <person name="Chaal B.K."/>
            <person name="Chiovitti A."/>
            <person name="Davis A.K."/>
            <person name="Demarest M.S."/>
            <person name="Detter J.C."/>
            <person name="Glavina T."/>
            <person name="Goodstein D."/>
            <person name="Hadi M.Z."/>
            <person name="Hellsten U."/>
            <person name="Hildebrand M."/>
            <person name="Jenkins B.D."/>
            <person name="Jurka J."/>
            <person name="Kapitonov V.V."/>
            <person name="Kroger N."/>
            <person name="Lau W.W."/>
            <person name="Lane T.W."/>
            <person name="Larimer F.W."/>
            <person name="Lippmeier J.C."/>
            <person name="Lucas S."/>
            <person name="Medina M."/>
            <person name="Montsant A."/>
            <person name="Obornik M."/>
            <person name="Parker M.S."/>
            <person name="Palenik B."/>
            <person name="Pazour G.J."/>
            <person name="Richardson P.M."/>
            <person name="Rynearson T.A."/>
            <person name="Saito M.A."/>
            <person name="Schwartz D.C."/>
            <person name="Thamatrakoln K."/>
            <person name="Valentin K."/>
            <person name="Vardi A."/>
            <person name="Wilkerson F.P."/>
            <person name="Rokhsar D.S."/>
        </authorList>
    </citation>
    <scope>NUCLEOTIDE SEQUENCE [LARGE SCALE GENOMIC DNA]</scope>
    <source>
        <strain evidence="9 10">CCMP1335</strain>
    </source>
</reference>
<feature type="region of interest" description="Disordered" evidence="7">
    <location>
        <begin position="227"/>
        <end position="267"/>
    </location>
</feature>
<dbReference type="KEGG" id="tps:THAPS_6842"/>
<keyword evidence="10" id="KW-1185">Reference proteome</keyword>
<evidence type="ECO:0000313" key="10">
    <source>
        <dbReference type="Proteomes" id="UP000001449"/>
    </source>
</evidence>
<feature type="transmembrane region" description="Helical" evidence="8">
    <location>
        <begin position="59"/>
        <end position="78"/>
    </location>
</feature>
<feature type="transmembrane region" description="Helical" evidence="8">
    <location>
        <begin position="144"/>
        <end position="167"/>
    </location>
</feature>
<evidence type="ECO:0000256" key="8">
    <source>
        <dbReference type="SAM" id="Phobius"/>
    </source>
</evidence>
<feature type="compositionally biased region" description="Acidic residues" evidence="7">
    <location>
        <begin position="236"/>
        <end position="252"/>
    </location>
</feature>
<keyword evidence="6 8" id="KW-0472">Membrane</keyword>
<dbReference type="InParanoid" id="B5YMM6"/>
<dbReference type="HOGENOM" id="CLU_1043862_0_0_1"/>
<dbReference type="GO" id="GO:0022857">
    <property type="term" value="F:transmembrane transporter activity"/>
    <property type="evidence" value="ECO:0007669"/>
    <property type="project" value="InterPro"/>
</dbReference>
<dbReference type="InterPro" id="IPR052221">
    <property type="entry name" value="SLC35F_Transporter"/>
</dbReference>
<gene>
    <name evidence="9" type="ORF">THAPS_6842</name>
</gene>
<feature type="transmembrane region" description="Helical" evidence="8">
    <location>
        <begin position="199"/>
        <end position="219"/>
    </location>
</feature>
<evidence type="ECO:0008006" key="11">
    <source>
        <dbReference type="Google" id="ProtNLM"/>
    </source>
</evidence>
<name>B5YMM6_THAPS</name>
<feature type="transmembrane region" description="Helical" evidence="8">
    <location>
        <begin position="174"/>
        <end position="193"/>
    </location>
</feature>
<sequence length="267" mass="29435">MYSWRRISGVLICLLGGCLWLWQDFYTSVKENYSLDDGSVGSVGVEVDKDFLPDKHNNLYGDALALAAAFLYGLNDVLLEYTVKANNDRVEYLGTMGSFGFLFSLFVQAPILERDKLVDMVSTLSNYLQGMDGNDDDVSVDMDGVVMCILCFVSMLSCFYISVTVFLSSNDATILNLSLQTCPLWAVVITMFLQGEGWSLPPLSFFVALALVMMGMFLYESQPETEDATDGICSNDELETAPSNDEEGDFNDESGQATSSSRCITDT</sequence>
<evidence type="ECO:0000256" key="6">
    <source>
        <dbReference type="ARBA" id="ARBA00023136"/>
    </source>
</evidence>
<dbReference type="RefSeq" id="XP_002295770.1">
    <property type="nucleotide sequence ID" value="XM_002295734.1"/>
</dbReference>
<protein>
    <recommendedName>
        <fullName evidence="11">EamA domain-containing protein</fullName>
    </recommendedName>
</protein>
<dbReference type="EMBL" id="CP001160">
    <property type="protein sequence ID" value="ACI64487.1"/>
    <property type="molecule type" value="Genomic_DNA"/>
</dbReference>
<evidence type="ECO:0000256" key="4">
    <source>
        <dbReference type="ARBA" id="ARBA00022692"/>
    </source>
</evidence>
<dbReference type="PANTHER" id="PTHR14233">
    <property type="entry name" value="DUF914-RELATED"/>
    <property type="match status" value="1"/>
</dbReference>
<evidence type="ECO:0000256" key="3">
    <source>
        <dbReference type="ARBA" id="ARBA00022448"/>
    </source>
</evidence>
<comment type="similarity">
    <text evidence="2">Belongs to the SLC35F solute transporter family.</text>
</comment>
<evidence type="ECO:0000256" key="5">
    <source>
        <dbReference type="ARBA" id="ARBA00022989"/>
    </source>
</evidence>
<dbReference type="PANTHER" id="PTHR14233:SF4">
    <property type="entry name" value="SOLUTE CARRIER FAMILY 35 MEMBER F2"/>
    <property type="match status" value="1"/>
</dbReference>
<dbReference type="GO" id="GO:0016020">
    <property type="term" value="C:membrane"/>
    <property type="evidence" value="ECO:0007669"/>
    <property type="project" value="UniProtKB-SubCell"/>
</dbReference>
<evidence type="ECO:0000313" key="9">
    <source>
        <dbReference type="EMBL" id="ACI64487.1"/>
    </source>
</evidence>
<keyword evidence="5 8" id="KW-1133">Transmembrane helix</keyword>
<evidence type="ECO:0000256" key="1">
    <source>
        <dbReference type="ARBA" id="ARBA00004141"/>
    </source>
</evidence>
<organism evidence="9 10">
    <name type="scientific">Thalassiosira pseudonana</name>
    <name type="common">Marine diatom</name>
    <name type="synonym">Cyclotella nana</name>
    <dbReference type="NCBI Taxonomy" id="35128"/>
    <lineage>
        <taxon>Eukaryota</taxon>
        <taxon>Sar</taxon>
        <taxon>Stramenopiles</taxon>
        <taxon>Ochrophyta</taxon>
        <taxon>Bacillariophyta</taxon>
        <taxon>Coscinodiscophyceae</taxon>
        <taxon>Thalassiosirophycidae</taxon>
        <taxon>Thalassiosirales</taxon>
        <taxon>Thalassiosiraceae</taxon>
        <taxon>Thalassiosira</taxon>
    </lineage>
</organism>
<feature type="transmembrane region" description="Helical" evidence="8">
    <location>
        <begin position="90"/>
        <end position="111"/>
    </location>
</feature>
<evidence type="ECO:0000256" key="7">
    <source>
        <dbReference type="SAM" id="MobiDB-lite"/>
    </source>
</evidence>
<dbReference type="InterPro" id="IPR009262">
    <property type="entry name" value="SLC35_F1/F2/F6"/>
</dbReference>
<keyword evidence="3" id="KW-0813">Transport</keyword>
<feature type="compositionally biased region" description="Polar residues" evidence="7">
    <location>
        <begin position="253"/>
        <end position="267"/>
    </location>
</feature>
<dbReference type="eggNOG" id="KOG2766">
    <property type="taxonomic scope" value="Eukaryota"/>
</dbReference>
<dbReference type="Pfam" id="PF06027">
    <property type="entry name" value="SLC35F"/>
    <property type="match status" value="2"/>
</dbReference>
<accession>B5YMM6</accession>
<keyword evidence="4 8" id="KW-0812">Transmembrane</keyword>
<dbReference type="AlphaFoldDB" id="B5YMM6"/>
<comment type="subcellular location">
    <subcellularLocation>
        <location evidence="1">Membrane</location>
        <topology evidence="1">Multi-pass membrane protein</topology>
    </subcellularLocation>
</comment>
<reference evidence="9 10" key="2">
    <citation type="journal article" date="2008" name="Nature">
        <title>The Phaeodactylum genome reveals the evolutionary history of diatom genomes.</title>
        <authorList>
            <person name="Bowler C."/>
            <person name="Allen A.E."/>
            <person name="Badger J.H."/>
            <person name="Grimwood J."/>
            <person name="Jabbari K."/>
            <person name="Kuo A."/>
            <person name="Maheswari U."/>
            <person name="Martens C."/>
            <person name="Maumus F."/>
            <person name="Otillar R.P."/>
            <person name="Rayko E."/>
            <person name="Salamov A."/>
            <person name="Vandepoele K."/>
            <person name="Beszteri B."/>
            <person name="Gruber A."/>
            <person name="Heijde M."/>
            <person name="Katinka M."/>
            <person name="Mock T."/>
            <person name="Valentin K."/>
            <person name="Verret F."/>
            <person name="Berges J.A."/>
            <person name="Brownlee C."/>
            <person name="Cadoret J.P."/>
            <person name="Chiovitti A."/>
            <person name="Choi C.J."/>
            <person name="Coesel S."/>
            <person name="De Martino A."/>
            <person name="Detter J.C."/>
            <person name="Durkin C."/>
            <person name="Falciatore A."/>
            <person name="Fournet J."/>
            <person name="Haruta M."/>
            <person name="Huysman M.J."/>
            <person name="Jenkins B.D."/>
            <person name="Jiroutova K."/>
            <person name="Jorgensen R.E."/>
            <person name="Joubert Y."/>
            <person name="Kaplan A."/>
            <person name="Kroger N."/>
            <person name="Kroth P.G."/>
            <person name="La Roche J."/>
            <person name="Lindquist E."/>
            <person name="Lommer M."/>
            <person name="Martin-Jezequel V."/>
            <person name="Lopez P.J."/>
            <person name="Lucas S."/>
            <person name="Mangogna M."/>
            <person name="McGinnis K."/>
            <person name="Medlin L.K."/>
            <person name="Montsant A."/>
            <person name="Oudot-Le Secq M.P."/>
            <person name="Napoli C."/>
            <person name="Obornik M."/>
            <person name="Parker M.S."/>
            <person name="Petit J.L."/>
            <person name="Porcel B.M."/>
            <person name="Poulsen N."/>
            <person name="Robison M."/>
            <person name="Rychlewski L."/>
            <person name="Rynearson T.A."/>
            <person name="Schmutz J."/>
            <person name="Shapiro H."/>
            <person name="Siaut M."/>
            <person name="Stanley M."/>
            <person name="Sussman M.R."/>
            <person name="Taylor A.R."/>
            <person name="Vardi A."/>
            <person name="von Dassow P."/>
            <person name="Vyverman W."/>
            <person name="Willis A."/>
            <person name="Wyrwicz L.S."/>
            <person name="Rokhsar D.S."/>
            <person name="Weissenbach J."/>
            <person name="Armbrust E.V."/>
            <person name="Green B.R."/>
            <person name="Van de Peer Y."/>
            <person name="Grigoriev I.V."/>
        </authorList>
    </citation>
    <scope>NUCLEOTIDE SEQUENCE [LARGE SCALE GENOMIC DNA]</scope>
    <source>
        <strain evidence="9 10">CCMP1335</strain>
    </source>
</reference>
<dbReference type="PROSITE" id="PS51257">
    <property type="entry name" value="PROKAR_LIPOPROTEIN"/>
    <property type="match status" value="1"/>
</dbReference>
<evidence type="ECO:0000256" key="2">
    <source>
        <dbReference type="ARBA" id="ARBA00007863"/>
    </source>
</evidence>
<dbReference type="PaxDb" id="35128-Thaps6842"/>
<dbReference type="Proteomes" id="UP000001449">
    <property type="component" value="Chromosome 7"/>
</dbReference>
<feature type="transmembrane region" description="Helical" evidence="8">
    <location>
        <begin position="7"/>
        <end position="23"/>
    </location>
</feature>
<dbReference type="GeneID" id="7449183"/>
<proteinExistence type="inferred from homology"/>